<sequence>MKKLQRLLHQVINFRSKSYYQKNLITLLILASLPGMIIGFVMFVISKAHIEGELKKIHENHLYSTMKTIEEQFSYVEELVAHWAVDSTFKENYQEIDLAIKYKEIHELYQSLLIMEGSNHLIDQVELYINKPTPLVFTKDRYRHLVQAEQINAFDHFVKGERTLYWIKSEDQEYSPLRLVHKIPGGVEQPYGAIIVSLNKAKMANLLRAPYEEGTAFLLTDKGQWLFGNSSRMEPSGMDQAILKEIKTLKNTTDTFLFEWNQSTYSVTYETFTRLGKTWIYASAAPLSSITAPVLIVSKWMIGVSFGILILAIILSIIVSKRLYSPLDQLLQKLNEHKHEHPLPNVNNEFELIEEKWNNLSKESRTLKTQLESQLPYMREGFLLQLIHGYLYSLSESELKERMQKFGWKQDGYRYLPIFIQLFGYGRLEDTEKDDEGLLTFVAANSVEDVLQEIDIDTSVINFHDLSLCVLFFIPGNMDKSEVTKKMNELIHKIISGINHTTQMDVSICIGRMTDSVKAIPNIFEETKISLSFRNLQERNQIIEIENLELLDKSIQFEYPFDVEKEIVHSIRLRMEQDTLSHLNKFVQILSNVNEAVMKQGMYQLLGRIVEVEMQSGLMPNTVFEGANLYEQLGQIREPDEVELWFKHEVILPLLEQLSRKQDERMKQLIEKVTFLLQEKYMEDISLDYCADHVNLSPSLLSKVFKDIVGLNFIDYLTNIRLSKAKELLVHTDMKINEIAETIGYKNSYFNRLFKKHEGYTPGQYREMKRDQVG</sequence>
<feature type="domain" description="HTH araC/xylS-type" evidence="5">
    <location>
        <begin position="671"/>
        <end position="768"/>
    </location>
</feature>
<keyword evidence="4" id="KW-1133">Transmembrane helix</keyword>
<dbReference type="PANTHER" id="PTHR43280:SF28">
    <property type="entry name" value="HTH-TYPE TRANSCRIPTIONAL ACTIVATOR RHAS"/>
    <property type="match status" value="1"/>
</dbReference>
<keyword evidence="4" id="KW-0472">Membrane</keyword>
<dbReference type="PROSITE" id="PS00041">
    <property type="entry name" value="HTH_ARAC_FAMILY_1"/>
    <property type="match status" value="1"/>
</dbReference>
<evidence type="ECO:0000256" key="2">
    <source>
        <dbReference type="ARBA" id="ARBA00023125"/>
    </source>
</evidence>
<organism evidence="6 7">
    <name type="scientific">Metabacillus halosaccharovorans</name>
    <dbReference type="NCBI Taxonomy" id="930124"/>
    <lineage>
        <taxon>Bacteria</taxon>
        <taxon>Bacillati</taxon>
        <taxon>Bacillota</taxon>
        <taxon>Bacilli</taxon>
        <taxon>Bacillales</taxon>
        <taxon>Bacillaceae</taxon>
        <taxon>Metabacillus</taxon>
    </lineage>
</organism>
<dbReference type="PROSITE" id="PS01124">
    <property type="entry name" value="HTH_ARAC_FAMILY_2"/>
    <property type="match status" value="1"/>
</dbReference>
<keyword evidence="7" id="KW-1185">Reference proteome</keyword>
<keyword evidence="1" id="KW-0805">Transcription regulation</keyword>
<dbReference type="PANTHER" id="PTHR43280">
    <property type="entry name" value="ARAC-FAMILY TRANSCRIPTIONAL REGULATOR"/>
    <property type="match status" value="1"/>
</dbReference>
<evidence type="ECO:0000313" key="6">
    <source>
        <dbReference type="EMBL" id="MCV9888545.1"/>
    </source>
</evidence>
<name>A0ABT3DNC0_9BACI</name>
<keyword evidence="3" id="KW-0804">Transcription</keyword>
<dbReference type="Pfam" id="PF12833">
    <property type="entry name" value="HTH_18"/>
    <property type="match status" value="1"/>
</dbReference>
<evidence type="ECO:0000313" key="7">
    <source>
        <dbReference type="Proteomes" id="UP001526147"/>
    </source>
</evidence>
<keyword evidence="2" id="KW-0238">DNA-binding</keyword>
<dbReference type="EMBL" id="JAOYEY010000051">
    <property type="protein sequence ID" value="MCV9888545.1"/>
    <property type="molecule type" value="Genomic_DNA"/>
</dbReference>
<protein>
    <submittedName>
        <fullName evidence="6">Helix-turn-helix transcriptional regulator</fullName>
    </submittedName>
</protein>
<evidence type="ECO:0000256" key="1">
    <source>
        <dbReference type="ARBA" id="ARBA00023015"/>
    </source>
</evidence>
<reference evidence="6 7" key="1">
    <citation type="submission" date="2022-10" db="EMBL/GenBank/DDBJ databases">
        <title>Draft genome assembly of moderately radiation resistant bacterium Metabacillus halosaccharovorans.</title>
        <authorList>
            <person name="Pal S."/>
            <person name="Gopinathan A."/>
        </authorList>
    </citation>
    <scope>NUCLEOTIDE SEQUENCE [LARGE SCALE GENOMIC DNA]</scope>
    <source>
        <strain evidence="6 7">VITHBRA001</strain>
    </source>
</reference>
<dbReference type="InterPro" id="IPR009057">
    <property type="entry name" value="Homeodomain-like_sf"/>
</dbReference>
<proteinExistence type="predicted"/>
<accession>A0ABT3DNC0</accession>
<feature type="transmembrane region" description="Helical" evidence="4">
    <location>
        <begin position="300"/>
        <end position="319"/>
    </location>
</feature>
<keyword evidence="4" id="KW-0812">Transmembrane</keyword>
<dbReference type="Gene3D" id="1.10.10.60">
    <property type="entry name" value="Homeodomain-like"/>
    <property type="match status" value="2"/>
</dbReference>
<evidence type="ECO:0000259" key="5">
    <source>
        <dbReference type="PROSITE" id="PS01124"/>
    </source>
</evidence>
<evidence type="ECO:0000256" key="3">
    <source>
        <dbReference type="ARBA" id="ARBA00023163"/>
    </source>
</evidence>
<evidence type="ECO:0000256" key="4">
    <source>
        <dbReference type="SAM" id="Phobius"/>
    </source>
</evidence>
<dbReference type="Proteomes" id="UP001526147">
    <property type="component" value="Unassembled WGS sequence"/>
</dbReference>
<comment type="caution">
    <text evidence="6">The sequence shown here is derived from an EMBL/GenBank/DDBJ whole genome shotgun (WGS) entry which is preliminary data.</text>
</comment>
<dbReference type="InterPro" id="IPR018060">
    <property type="entry name" value="HTH_AraC"/>
</dbReference>
<gene>
    <name evidence="6" type="ORF">OIH86_23115</name>
</gene>
<dbReference type="RefSeq" id="WP_264144621.1">
    <property type="nucleotide sequence ID" value="NZ_JAOYEY010000051.1"/>
</dbReference>
<dbReference type="InterPro" id="IPR018062">
    <property type="entry name" value="HTH_AraC-typ_CS"/>
</dbReference>
<dbReference type="SMART" id="SM00342">
    <property type="entry name" value="HTH_ARAC"/>
    <property type="match status" value="1"/>
</dbReference>
<feature type="transmembrane region" description="Helical" evidence="4">
    <location>
        <begin position="24"/>
        <end position="45"/>
    </location>
</feature>
<dbReference type="SUPFAM" id="SSF46689">
    <property type="entry name" value="Homeodomain-like"/>
    <property type="match status" value="2"/>
</dbReference>